<keyword evidence="4" id="KW-0050">Antiport</keyword>
<keyword evidence="7" id="KW-0915">Sodium</keyword>
<gene>
    <name evidence="13" type="ORF">ACFQGP_03040</name>
</gene>
<evidence type="ECO:0000313" key="14">
    <source>
        <dbReference type="Proteomes" id="UP001596289"/>
    </source>
</evidence>
<feature type="transmembrane region" description="Helical" evidence="11">
    <location>
        <begin position="27"/>
        <end position="47"/>
    </location>
</feature>
<proteinExistence type="inferred from homology"/>
<dbReference type="RefSeq" id="WP_125551362.1">
    <property type="nucleotide sequence ID" value="NZ_JBHSSL010000020.1"/>
</dbReference>
<name>A0ABW1RDG8_9LACO</name>
<feature type="transmembrane region" description="Helical" evidence="11">
    <location>
        <begin position="211"/>
        <end position="231"/>
    </location>
</feature>
<feature type="transmembrane region" description="Helical" evidence="11">
    <location>
        <begin position="85"/>
        <end position="106"/>
    </location>
</feature>
<evidence type="ECO:0000259" key="12">
    <source>
        <dbReference type="Pfam" id="PF00999"/>
    </source>
</evidence>
<evidence type="ECO:0000256" key="10">
    <source>
        <dbReference type="ARBA" id="ARBA00023201"/>
    </source>
</evidence>
<evidence type="ECO:0000256" key="5">
    <source>
        <dbReference type="ARBA" id="ARBA00022692"/>
    </source>
</evidence>
<comment type="subcellular location">
    <subcellularLocation>
        <location evidence="1">Membrane</location>
        <topology evidence="1">Multi-pass membrane protein</topology>
    </subcellularLocation>
</comment>
<feature type="domain" description="Cation/H+ exchanger transmembrane" evidence="12">
    <location>
        <begin position="12"/>
        <end position="376"/>
    </location>
</feature>
<keyword evidence="6 11" id="KW-1133">Transmembrane helix</keyword>
<evidence type="ECO:0000256" key="4">
    <source>
        <dbReference type="ARBA" id="ARBA00022449"/>
    </source>
</evidence>
<dbReference type="InterPro" id="IPR006153">
    <property type="entry name" value="Cation/H_exchanger_TM"/>
</dbReference>
<keyword evidence="3" id="KW-0813">Transport</keyword>
<dbReference type="NCBIfam" id="TIGR00932">
    <property type="entry name" value="2a37"/>
    <property type="match status" value="1"/>
</dbReference>
<feature type="transmembrane region" description="Helical" evidence="11">
    <location>
        <begin position="112"/>
        <end position="132"/>
    </location>
</feature>
<reference evidence="14" key="1">
    <citation type="journal article" date="2019" name="Int. J. Syst. Evol. Microbiol.">
        <title>The Global Catalogue of Microorganisms (GCM) 10K type strain sequencing project: providing services to taxonomists for standard genome sequencing and annotation.</title>
        <authorList>
            <consortium name="The Broad Institute Genomics Platform"/>
            <consortium name="The Broad Institute Genome Sequencing Center for Infectious Disease"/>
            <person name="Wu L."/>
            <person name="Ma J."/>
        </authorList>
    </citation>
    <scope>NUCLEOTIDE SEQUENCE [LARGE SCALE GENOMIC DNA]</scope>
    <source>
        <strain evidence="14">CCM 8904</strain>
    </source>
</reference>
<evidence type="ECO:0000256" key="3">
    <source>
        <dbReference type="ARBA" id="ARBA00022448"/>
    </source>
</evidence>
<dbReference type="Gene3D" id="1.20.1530.20">
    <property type="match status" value="1"/>
</dbReference>
<dbReference type="InterPro" id="IPR038770">
    <property type="entry name" value="Na+/solute_symporter_sf"/>
</dbReference>
<feature type="transmembrane region" description="Helical" evidence="11">
    <location>
        <begin position="267"/>
        <end position="285"/>
    </location>
</feature>
<accession>A0ABW1RDG8</accession>
<dbReference type="Pfam" id="PF00999">
    <property type="entry name" value="Na_H_Exchanger"/>
    <property type="match status" value="1"/>
</dbReference>
<protein>
    <submittedName>
        <fullName evidence="13">Cation:proton antiporter</fullName>
    </submittedName>
</protein>
<evidence type="ECO:0000256" key="8">
    <source>
        <dbReference type="ARBA" id="ARBA00023065"/>
    </source>
</evidence>
<feature type="transmembrane region" description="Helical" evidence="11">
    <location>
        <begin position="291"/>
        <end position="309"/>
    </location>
</feature>
<organism evidence="13 14">
    <name type="scientific">Loigolactobacillus jiayinensis</name>
    <dbReference type="NCBI Taxonomy" id="2486016"/>
    <lineage>
        <taxon>Bacteria</taxon>
        <taxon>Bacillati</taxon>
        <taxon>Bacillota</taxon>
        <taxon>Bacilli</taxon>
        <taxon>Lactobacillales</taxon>
        <taxon>Lactobacillaceae</taxon>
        <taxon>Loigolactobacillus</taxon>
    </lineage>
</organism>
<feature type="transmembrane region" description="Helical" evidence="11">
    <location>
        <begin position="187"/>
        <end position="204"/>
    </location>
</feature>
<feature type="transmembrane region" description="Helical" evidence="11">
    <location>
        <begin position="144"/>
        <end position="167"/>
    </location>
</feature>
<evidence type="ECO:0000313" key="13">
    <source>
        <dbReference type="EMBL" id="MFC6169552.1"/>
    </source>
</evidence>
<feature type="transmembrane region" description="Helical" evidence="11">
    <location>
        <begin position="355"/>
        <end position="374"/>
    </location>
</feature>
<keyword evidence="9 11" id="KW-0472">Membrane</keyword>
<evidence type="ECO:0000256" key="1">
    <source>
        <dbReference type="ARBA" id="ARBA00004141"/>
    </source>
</evidence>
<comment type="caution">
    <text evidence="13">The sequence shown here is derived from an EMBL/GenBank/DDBJ whole genome shotgun (WGS) entry which is preliminary data.</text>
</comment>
<evidence type="ECO:0000256" key="11">
    <source>
        <dbReference type="SAM" id="Phobius"/>
    </source>
</evidence>
<evidence type="ECO:0000256" key="7">
    <source>
        <dbReference type="ARBA" id="ARBA00023053"/>
    </source>
</evidence>
<keyword evidence="5 11" id="KW-0812">Transmembrane</keyword>
<evidence type="ECO:0000256" key="2">
    <source>
        <dbReference type="ARBA" id="ARBA00005551"/>
    </source>
</evidence>
<keyword evidence="14" id="KW-1185">Reference proteome</keyword>
<dbReference type="InterPro" id="IPR004771">
    <property type="entry name" value="K/H_exchanger"/>
</dbReference>
<evidence type="ECO:0000256" key="6">
    <source>
        <dbReference type="ARBA" id="ARBA00022989"/>
    </source>
</evidence>
<keyword evidence="8" id="KW-0406">Ion transport</keyword>
<feature type="transmembrane region" description="Helical" evidence="11">
    <location>
        <begin position="237"/>
        <end position="255"/>
    </location>
</feature>
<dbReference type="Proteomes" id="UP001596289">
    <property type="component" value="Unassembled WGS sequence"/>
</dbReference>
<dbReference type="PANTHER" id="PTHR43562:SF3">
    <property type="entry name" value="SODIUM ION_PROTON EXCHANGER (EUROFUNG)"/>
    <property type="match status" value="1"/>
</dbReference>
<dbReference type="EMBL" id="JBHSSL010000020">
    <property type="protein sequence ID" value="MFC6169552.1"/>
    <property type="molecule type" value="Genomic_DNA"/>
</dbReference>
<evidence type="ECO:0000256" key="9">
    <source>
        <dbReference type="ARBA" id="ARBA00023136"/>
    </source>
</evidence>
<comment type="similarity">
    <text evidence="2">Belongs to the monovalent cation:proton antiporter 2 (CPA2) transporter (TC 2.A.37) family.</text>
</comment>
<dbReference type="PANTHER" id="PTHR43562">
    <property type="entry name" value="NAPA-TYPE SODIUM/HYDROGEN ANTIPORTER"/>
    <property type="match status" value="1"/>
</dbReference>
<keyword evidence="10" id="KW-0739">Sodium transport</keyword>
<sequence length="393" mass="41981">MAFLGILCLILLTTLLAGHFSRKLGVPAVIGQLLVGIVLGPAILGWIQPSSFIHDFSEIGVILLMFMAGLESDIGLLKRYLRPGILVAMVGVVLPLGLVTLVSLWFHFSLLLAVFMGVIFTATSVSISVEVLRELNILDSKEGTTILAAAVVDDVLSVIILSVFVSISGENTGGNTPSLLIGFVEQILYFIGIYFVVKWIAPFLMHLSQRFLLGAAATIMSLVICLSMAYLADLIGLSAVVGSFFAGIAVGQTPYKAEIDHNMEPIGYAVFIPVFFVSIGLEMNFKGMSDALWFIIVLTIVATLTKLIGGGLGARLAGFDLASSYTVGAGMISRGEMALIIAQIGYEAKLIAPEYYSATIIVIVLTTLVAPFLLKHAAARQIQVQGQVKSHEN</sequence>